<evidence type="ECO:0000313" key="3">
    <source>
        <dbReference type="Proteomes" id="UP001279012"/>
    </source>
</evidence>
<sequence length="80" mass="9272">MPIFITHQYSEYFVSVVFFVNTLFVIFAQTVFSRIFNELRAGIAWGAMALFHWWRLAGYLRPTPSTASYSSTLILQLSGW</sequence>
<accession>A0AAW9DWS7</accession>
<name>A0AAW9DWS7_KLEAE</name>
<organism evidence="2 3">
    <name type="scientific">Klebsiella aerogenes</name>
    <name type="common">Enterobacter aerogenes</name>
    <dbReference type="NCBI Taxonomy" id="548"/>
    <lineage>
        <taxon>Bacteria</taxon>
        <taxon>Pseudomonadati</taxon>
        <taxon>Pseudomonadota</taxon>
        <taxon>Gammaproteobacteria</taxon>
        <taxon>Enterobacterales</taxon>
        <taxon>Enterobacteriaceae</taxon>
        <taxon>Klebsiella/Raoultella group</taxon>
        <taxon>Klebsiella</taxon>
    </lineage>
</organism>
<evidence type="ECO:0000256" key="1">
    <source>
        <dbReference type="SAM" id="Phobius"/>
    </source>
</evidence>
<keyword evidence="1" id="KW-0812">Transmembrane</keyword>
<gene>
    <name evidence="2" type="ORF">SJ059_03375</name>
</gene>
<dbReference type="EMBL" id="JAWZZT010000002">
    <property type="protein sequence ID" value="MDX7013515.1"/>
    <property type="molecule type" value="Genomic_DNA"/>
</dbReference>
<keyword evidence="1" id="KW-0472">Membrane</keyword>
<dbReference type="AlphaFoldDB" id="A0AAW9DWS7"/>
<comment type="caution">
    <text evidence="2">The sequence shown here is derived from an EMBL/GenBank/DDBJ whole genome shotgun (WGS) entry which is preliminary data.</text>
</comment>
<evidence type="ECO:0000313" key="2">
    <source>
        <dbReference type="EMBL" id="MDX7013515.1"/>
    </source>
</evidence>
<keyword evidence="1" id="KW-1133">Transmembrane helix</keyword>
<dbReference type="RefSeq" id="WP_162138257.1">
    <property type="nucleotide sequence ID" value="NZ_CAKNDN010000001.1"/>
</dbReference>
<feature type="transmembrane region" description="Helical" evidence="1">
    <location>
        <begin position="12"/>
        <end position="32"/>
    </location>
</feature>
<proteinExistence type="predicted"/>
<dbReference type="Proteomes" id="UP001279012">
    <property type="component" value="Unassembled WGS sequence"/>
</dbReference>
<reference evidence="2" key="1">
    <citation type="submission" date="2023-11" db="EMBL/GenBank/DDBJ databases">
        <title>Detection of rare carbapenemases in Enterobacterales - comparison of two colorimetric and two CIM-based carbapenemase assays.</title>
        <authorList>
            <person name="Schaffarczyk L."/>
            <person name="Noster J."/>
            <person name="Stelzer Y."/>
            <person name="Sattler J."/>
            <person name="Gatermann S."/>
            <person name="Hamprecht A."/>
        </authorList>
    </citation>
    <scope>NUCLEOTIDE SEQUENCE</scope>
    <source>
        <strain evidence="2">CIM-Cont-037</strain>
    </source>
</reference>
<protein>
    <submittedName>
        <fullName evidence="2">Uncharacterized protein</fullName>
    </submittedName>
</protein>